<reference evidence="1" key="1">
    <citation type="submission" date="2023-02" db="EMBL/GenBank/DDBJ databases">
        <title>Kitasatospora phosalacinea NBRC 14362.</title>
        <authorList>
            <person name="Ichikawa N."/>
            <person name="Sato H."/>
            <person name="Tonouchi N."/>
        </authorList>
    </citation>
    <scope>NUCLEOTIDE SEQUENCE</scope>
    <source>
        <strain evidence="1">NBRC 14362</strain>
    </source>
</reference>
<evidence type="ECO:0000313" key="1">
    <source>
        <dbReference type="EMBL" id="GLW57497.1"/>
    </source>
</evidence>
<comment type="caution">
    <text evidence="1">The sequence shown here is derived from an EMBL/GenBank/DDBJ whole genome shotgun (WGS) entry which is preliminary data.</text>
</comment>
<dbReference type="Proteomes" id="UP001165143">
    <property type="component" value="Unassembled WGS sequence"/>
</dbReference>
<dbReference type="AlphaFoldDB" id="A0A9W6PM68"/>
<evidence type="ECO:0000313" key="2">
    <source>
        <dbReference type="Proteomes" id="UP001165143"/>
    </source>
</evidence>
<dbReference type="EMBL" id="BSRX01000038">
    <property type="protein sequence ID" value="GLW57497.1"/>
    <property type="molecule type" value="Genomic_DNA"/>
</dbReference>
<gene>
    <name evidence="1" type="ORF">Kpho01_55080</name>
</gene>
<accession>A0A9W6PM68</accession>
<name>A0A9W6PM68_9ACTN</name>
<organism evidence="1 2">
    <name type="scientific">Kitasatospora phosalacinea</name>
    <dbReference type="NCBI Taxonomy" id="2065"/>
    <lineage>
        <taxon>Bacteria</taxon>
        <taxon>Bacillati</taxon>
        <taxon>Actinomycetota</taxon>
        <taxon>Actinomycetes</taxon>
        <taxon>Kitasatosporales</taxon>
        <taxon>Streptomycetaceae</taxon>
        <taxon>Kitasatospora</taxon>
    </lineage>
</organism>
<proteinExistence type="predicted"/>
<sequence length="172" mass="18282">MTAPEPVPTTPVQRGLATLGEAACRYREGAIRPEDLPMIAAEALAAGPDTPALRELAGLPRNAASDDVHDAFAQALAECGLPLPDPATARRHALRRLAVRLVDGPVDLAELTQEEWWETETGTAAERAFVELMPQCSCCLDYTLPSDLRTWTADLRAAARALTTAVPAAPGC</sequence>
<protein>
    <submittedName>
        <fullName evidence="1">Uncharacterized protein</fullName>
    </submittedName>
</protein>